<evidence type="ECO:0000256" key="1">
    <source>
        <dbReference type="ARBA" id="ARBA00004772"/>
    </source>
</evidence>
<evidence type="ECO:0000259" key="10">
    <source>
        <dbReference type="Pfam" id="PF02602"/>
    </source>
</evidence>
<comment type="function">
    <text evidence="6 9">Catalyzes cyclization of the linear tetrapyrrole, hydroxymethylbilane, to the macrocyclic uroporphyrinogen III.</text>
</comment>
<evidence type="ECO:0000256" key="8">
    <source>
        <dbReference type="ARBA" id="ARBA00048617"/>
    </source>
</evidence>
<gene>
    <name evidence="11" type="ORF">SAMN02745782_02425</name>
</gene>
<protein>
    <recommendedName>
        <fullName evidence="7 9">Uroporphyrinogen-III synthase</fullName>
        <ecNumber evidence="3 9">4.2.1.75</ecNumber>
    </recommendedName>
</protein>
<dbReference type="Pfam" id="PF02602">
    <property type="entry name" value="HEM4"/>
    <property type="match status" value="1"/>
</dbReference>
<dbReference type="STRING" id="1123491.SAMN02745782_02425"/>
<dbReference type="InterPro" id="IPR003754">
    <property type="entry name" value="4pyrrol_synth_uPrphyn_synth"/>
</dbReference>
<dbReference type="EC" id="4.2.1.75" evidence="3 9"/>
<dbReference type="OrthoDB" id="9787650at2"/>
<evidence type="ECO:0000256" key="2">
    <source>
        <dbReference type="ARBA" id="ARBA00008133"/>
    </source>
</evidence>
<name>A0A1T4R4K2_VIBCI</name>
<dbReference type="NCBIfam" id="NF004585">
    <property type="entry name" value="PRK05928.2-2"/>
    <property type="match status" value="1"/>
</dbReference>
<dbReference type="InterPro" id="IPR039793">
    <property type="entry name" value="UROS/Hem4"/>
</dbReference>
<evidence type="ECO:0000256" key="4">
    <source>
        <dbReference type="ARBA" id="ARBA00023239"/>
    </source>
</evidence>
<keyword evidence="4 9" id="KW-0456">Lyase</keyword>
<evidence type="ECO:0000256" key="5">
    <source>
        <dbReference type="ARBA" id="ARBA00023244"/>
    </source>
</evidence>
<dbReference type="PANTHER" id="PTHR38042">
    <property type="entry name" value="UROPORPHYRINOGEN-III SYNTHASE, CHLOROPLASTIC"/>
    <property type="match status" value="1"/>
</dbReference>
<reference evidence="12" key="1">
    <citation type="submission" date="2017-02" db="EMBL/GenBank/DDBJ databases">
        <authorList>
            <person name="Varghese N."/>
            <person name="Submissions S."/>
        </authorList>
    </citation>
    <scope>NUCLEOTIDE SEQUENCE [LARGE SCALE GENOMIC DNA]</scope>
    <source>
        <strain evidence="12">DSM 19608</strain>
    </source>
</reference>
<accession>A0A1T4R4K2</accession>
<evidence type="ECO:0000256" key="6">
    <source>
        <dbReference type="ARBA" id="ARBA00037589"/>
    </source>
</evidence>
<dbReference type="AlphaFoldDB" id="A0A1T4R4K2"/>
<dbReference type="EMBL" id="FUXB01000012">
    <property type="protein sequence ID" value="SKA10962.1"/>
    <property type="molecule type" value="Genomic_DNA"/>
</dbReference>
<feature type="domain" description="Tetrapyrrole biosynthesis uroporphyrinogen III synthase" evidence="10">
    <location>
        <begin position="15"/>
        <end position="236"/>
    </location>
</feature>
<dbReference type="RefSeq" id="WP_078926781.1">
    <property type="nucleotide sequence ID" value="NZ_FUXB01000012.1"/>
</dbReference>
<evidence type="ECO:0000256" key="7">
    <source>
        <dbReference type="ARBA" id="ARBA00040167"/>
    </source>
</evidence>
<comment type="similarity">
    <text evidence="2 9">Belongs to the uroporphyrinogen-III synthase family.</text>
</comment>
<dbReference type="SUPFAM" id="SSF69618">
    <property type="entry name" value="HemD-like"/>
    <property type="match status" value="1"/>
</dbReference>
<dbReference type="GeneID" id="70582402"/>
<dbReference type="Proteomes" id="UP000190834">
    <property type="component" value="Unassembled WGS sequence"/>
</dbReference>
<evidence type="ECO:0000256" key="9">
    <source>
        <dbReference type="RuleBase" id="RU366031"/>
    </source>
</evidence>
<dbReference type="PANTHER" id="PTHR38042:SF1">
    <property type="entry name" value="UROPORPHYRINOGEN-III SYNTHASE, CHLOROPLASTIC"/>
    <property type="match status" value="1"/>
</dbReference>
<dbReference type="GO" id="GO:0006782">
    <property type="term" value="P:protoporphyrinogen IX biosynthetic process"/>
    <property type="evidence" value="ECO:0007669"/>
    <property type="project" value="UniProtKB-UniRule"/>
</dbReference>
<evidence type="ECO:0000313" key="12">
    <source>
        <dbReference type="Proteomes" id="UP000190834"/>
    </source>
</evidence>
<sequence>MAILVTRPGEDGIELCQALTQRGYNALHHPLITIAEGHELTQLRTELAQYDMMMAVSQPAVNLTQQYLQSQGLSWPTGAIYLAIGQKTAQVLSKACQQPVHYPEISDSEHFLELPVLQEVSQKRMVILRGNGGRELISTTLTQRGAQVCCREVYRRIELPFHAQETLPRWQQAKVDTLVITSLHQLTFFMSQLTAHAKDWAYQQRLLVPSERIGREAHALGFQHIVITGSAANHDLVAALQP</sequence>
<dbReference type="CDD" id="cd06578">
    <property type="entry name" value="HemD"/>
    <property type="match status" value="1"/>
</dbReference>
<keyword evidence="12" id="KW-1185">Reference proteome</keyword>
<evidence type="ECO:0000256" key="3">
    <source>
        <dbReference type="ARBA" id="ARBA00013109"/>
    </source>
</evidence>
<dbReference type="UniPathway" id="UPA00251">
    <property type="reaction ID" value="UER00320"/>
</dbReference>
<organism evidence="11 12">
    <name type="scientific">Vibrio cincinnatiensis DSM 19608</name>
    <dbReference type="NCBI Taxonomy" id="1123491"/>
    <lineage>
        <taxon>Bacteria</taxon>
        <taxon>Pseudomonadati</taxon>
        <taxon>Pseudomonadota</taxon>
        <taxon>Gammaproteobacteria</taxon>
        <taxon>Vibrionales</taxon>
        <taxon>Vibrionaceae</taxon>
        <taxon>Vibrio</taxon>
    </lineage>
</organism>
<comment type="pathway">
    <text evidence="1 9">Porphyrin-containing compound metabolism; protoporphyrin-IX biosynthesis; coproporphyrinogen-III from 5-aminolevulinate: step 3/4.</text>
</comment>
<evidence type="ECO:0000313" key="11">
    <source>
        <dbReference type="EMBL" id="SKA10962.1"/>
    </source>
</evidence>
<dbReference type="GO" id="GO:0004852">
    <property type="term" value="F:uroporphyrinogen-III synthase activity"/>
    <property type="evidence" value="ECO:0007669"/>
    <property type="project" value="UniProtKB-UniRule"/>
</dbReference>
<dbReference type="Gene3D" id="3.40.50.10090">
    <property type="match status" value="2"/>
</dbReference>
<keyword evidence="5 9" id="KW-0627">Porphyrin biosynthesis</keyword>
<comment type="catalytic activity">
    <reaction evidence="8 9">
        <text>hydroxymethylbilane = uroporphyrinogen III + H2O</text>
        <dbReference type="Rhea" id="RHEA:18965"/>
        <dbReference type="ChEBI" id="CHEBI:15377"/>
        <dbReference type="ChEBI" id="CHEBI:57308"/>
        <dbReference type="ChEBI" id="CHEBI:57845"/>
        <dbReference type="EC" id="4.2.1.75"/>
    </reaction>
</comment>
<proteinExistence type="inferred from homology"/>
<dbReference type="InterPro" id="IPR036108">
    <property type="entry name" value="4pyrrol_syn_uPrphyn_synt_sf"/>
</dbReference>
<dbReference type="GO" id="GO:0006780">
    <property type="term" value="P:uroporphyrinogen III biosynthetic process"/>
    <property type="evidence" value="ECO:0007669"/>
    <property type="project" value="UniProtKB-UniRule"/>
</dbReference>